<gene>
    <name evidence="5" type="ORF">DFJ66_7193</name>
</gene>
<dbReference type="PANTHER" id="PTHR44688:SF16">
    <property type="entry name" value="DNA-BINDING TRANSCRIPTIONAL ACTIVATOR DEVR_DOSR"/>
    <property type="match status" value="1"/>
</dbReference>
<reference evidence="5 6" key="1">
    <citation type="submission" date="2018-10" db="EMBL/GenBank/DDBJ databases">
        <title>Sequencing the genomes of 1000 actinobacteria strains.</title>
        <authorList>
            <person name="Klenk H.-P."/>
        </authorList>
    </citation>
    <scope>NUCLEOTIDE SEQUENCE [LARGE SCALE GENOMIC DNA]</scope>
    <source>
        <strain evidence="5 6">DSM 43911</strain>
    </source>
</reference>
<evidence type="ECO:0000256" key="2">
    <source>
        <dbReference type="ARBA" id="ARBA00023125"/>
    </source>
</evidence>
<keyword evidence="1" id="KW-0805">Transcription regulation</keyword>
<dbReference type="Proteomes" id="UP000272729">
    <property type="component" value="Unassembled WGS sequence"/>
</dbReference>
<dbReference type="InterPro" id="IPR016032">
    <property type="entry name" value="Sig_transdc_resp-reg_C-effctor"/>
</dbReference>
<evidence type="ECO:0000313" key="5">
    <source>
        <dbReference type="EMBL" id="RKT73856.1"/>
    </source>
</evidence>
<evidence type="ECO:0000256" key="1">
    <source>
        <dbReference type="ARBA" id="ARBA00023015"/>
    </source>
</evidence>
<keyword evidence="2" id="KW-0238">DNA-binding</keyword>
<comment type="caution">
    <text evidence="5">The sequence shown here is derived from an EMBL/GenBank/DDBJ whole genome shotgun (WGS) entry which is preliminary data.</text>
</comment>
<dbReference type="OrthoDB" id="3656034at2"/>
<proteinExistence type="predicted"/>
<protein>
    <submittedName>
        <fullName evidence="5">Regulatory LuxR family protein</fullName>
    </submittedName>
</protein>
<dbReference type="InterPro" id="IPR036388">
    <property type="entry name" value="WH-like_DNA-bd_sf"/>
</dbReference>
<name>A0A495XLQ0_9PSEU</name>
<organism evidence="5 6">
    <name type="scientific">Saccharothrix variisporea</name>
    <dbReference type="NCBI Taxonomy" id="543527"/>
    <lineage>
        <taxon>Bacteria</taxon>
        <taxon>Bacillati</taxon>
        <taxon>Actinomycetota</taxon>
        <taxon>Actinomycetes</taxon>
        <taxon>Pseudonocardiales</taxon>
        <taxon>Pseudonocardiaceae</taxon>
        <taxon>Saccharothrix</taxon>
    </lineage>
</organism>
<dbReference type="CDD" id="cd06170">
    <property type="entry name" value="LuxR_C_like"/>
    <property type="match status" value="1"/>
</dbReference>
<dbReference type="GO" id="GO:0003677">
    <property type="term" value="F:DNA binding"/>
    <property type="evidence" value="ECO:0007669"/>
    <property type="project" value="UniProtKB-KW"/>
</dbReference>
<dbReference type="Pfam" id="PF00196">
    <property type="entry name" value="GerE"/>
    <property type="match status" value="1"/>
</dbReference>
<dbReference type="EMBL" id="RBXR01000001">
    <property type="protein sequence ID" value="RKT73856.1"/>
    <property type="molecule type" value="Genomic_DNA"/>
</dbReference>
<dbReference type="Gene3D" id="1.10.10.10">
    <property type="entry name" value="Winged helix-like DNA-binding domain superfamily/Winged helix DNA-binding domain"/>
    <property type="match status" value="1"/>
</dbReference>
<dbReference type="SUPFAM" id="SSF46894">
    <property type="entry name" value="C-terminal effector domain of the bipartite response regulators"/>
    <property type="match status" value="1"/>
</dbReference>
<accession>A0A495XLQ0</accession>
<keyword evidence="6" id="KW-1185">Reference proteome</keyword>
<dbReference type="GO" id="GO:0006355">
    <property type="term" value="P:regulation of DNA-templated transcription"/>
    <property type="evidence" value="ECO:0007669"/>
    <property type="project" value="InterPro"/>
</dbReference>
<feature type="domain" description="HTH luxR-type" evidence="4">
    <location>
        <begin position="747"/>
        <end position="812"/>
    </location>
</feature>
<evidence type="ECO:0000313" key="6">
    <source>
        <dbReference type="Proteomes" id="UP000272729"/>
    </source>
</evidence>
<sequence>MSKSYGRDREWASVLRFLSAPGGLLAIDGPPCTGKSLLLRDAVDAARARGYTAALVHPTDLDGLPPGDNPLVAIDHAHEDPAAVLAALPRLRSTGATTLLALTGAYAGPDLRRVLPAYGEVLTLGPVGEDVVAQVLKDVLGAEPEPALAALVASAGGNPRLVVELITGLREENRLDVSDGVARLTGAGLPRRAAALVGGQVDALSAGAVRLLRVAAVLGRSFLLQDVATMTGRTAGALLPAVDEVLASGLVVSAGLRLEFASDLGWQAVVQAIPPSVLHALRHDADQLRTELRELPAPSAAEERRGAAAVHGVRQLAAGGRLGAAIALARESLAQRPHAGPAAELHTALAGILLADGRPADAVAEMEHALAVVTAPEPLRRLAAAGRLLSLYFATGNRAGAHALSVLTARDREASDADVVMAACVHSCLEWNAGNLAEGLYWGRESTRWELDRPTAWWQSHAAVAFAMKLSSLGEFADAEKLVRGDGPDTDEAVTAGAPAARTIARARVLSQAGKLLQAQVAAHSGLSLAHDRGLRLLVPLASAVLAVVALHRGDVEGAASHVRRYRGDLAGGEAVLHSAQYDWVELLVADAQGGPERAAELARERVADPENVRRMLIEEPGAGAWLVRLALVVGDSRMAGVVVGAAEELAANNPTCVAVAVGASHARALLDGDEQRLVVAAAKHRHPWAQASAHEDLAALLAESGQEQRSREHAEAALRIFERMGAAGDAARLRRRAGVAPPENDGNDEWGRLSSPERDIARLVGAGLTNRQVARQLFLSPHTVNYHLRGIFRKLGISSRVELARLAGEQEHAEV</sequence>
<dbReference type="PRINTS" id="PR00038">
    <property type="entry name" value="HTHLUXR"/>
</dbReference>
<dbReference type="PANTHER" id="PTHR44688">
    <property type="entry name" value="DNA-BINDING TRANSCRIPTIONAL ACTIVATOR DEVR_DOSR"/>
    <property type="match status" value="1"/>
</dbReference>
<dbReference type="InterPro" id="IPR000792">
    <property type="entry name" value="Tscrpt_reg_LuxR_C"/>
</dbReference>
<dbReference type="PROSITE" id="PS50043">
    <property type="entry name" value="HTH_LUXR_2"/>
    <property type="match status" value="1"/>
</dbReference>
<evidence type="ECO:0000256" key="3">
    <source>
        <dbReference type="ARBA" id="ARBA00023163"/>
    </source>
</evidence>
<dbReference type="AlphaFoldDB" id="A0A495XLQ0"/>
<dbReference type="SMART" id="SM00421">
    <property type="entry name" value="HTH_LUXR"/>
    <property type="match status" value="1"/>
</dbReference>
<evidence type="ECO:0000259" key="4">
    <source>
        <dbReference type="PROSITE" id="PS50043"/>
    </source>
</evidence>
<dbReference type="RefSeq" id="WP_121227948.1">
    <property type="nucleotide sequence ID" value="NZ_JBIUBA010000034.1"/>
</dbReference>
<keyword evidence="3" id="KW-0804">Transcription</keyword>